<keyword evidence="5" id="KW-1185">Reference proteome</keyword>
<comment type="similarity">
    <text evidence="1">Belongs to the ParB family.</text>
</comment>
<dbReference type="AlphaFoldDB" id="A0A7H0F5N6"/>
<dbReference type="GO" id="GO:0003677">
    <property type="term" value="F:DNA binding"/>
    <property type="evidence" value="ECO:0007669"/>
    <property type="project" value="UniProtKB-KW"/>
</dbReference>
<dbReference type="Gene3D" id="3.90.1530.30">
    <property type="match status" value="1"/>
</dbReference>
<dbReference type="RefSeq" id="WP_187707530.1">
    <property type="nucleotide sequence ID" value="NZ_CP060823.1"/>
</dbReference>
<dbReference type="Proteomes" id="UP000516013">
    <property type="component" value="Plasmid p-r.curvispora1"/>
</dbReference>
<keyword evidence="2" id="KW-0238">DNA-binding</keyword>
<name>A0A7H0F5N6_9CYAN</name>
<dbReference type="Pfam" id="PF02195">
    <property type="entry name" value="ParB_N"/>
    <property type="match status" value="1"/>
</dbReference>
<evidence type="ECO:0000256" key="2">
    <source>
        <dbReference type="ARBA" id="ARBA00023125"/>
    </source>
</evidence>
<dbReference type="KEGG" id="ccur:IAR63_17895"/>
<dbReference type="InterPro" id="IPR004437">
    <property type="entry name" value="ParB/RepB/Spo0J"/>
</dbReference>
<proteinExistence type="inferred from homology"/>
<dbReference type="InterPro" id="IPR003115">
    <property type="entry name" value="ParB_N"/>
</dbReference>
<dbReference type="InterPro" id="IPR041468">
    <property type="entry name" value="HTH_ParB/Spo0J"/>
</dbReference>
<feature type="domain" description="ParB-like N-terminal" evidence="3">
    <location>
        <begin position="29"/>
        <end position="121"/>
    </location>
</feature>
<dbReference type="PANTHER" id="PTHR33375">
    <property type="entry name" value="CHROMOSOME-PARTITIONING PROTEIN PARB-RELATED"/>
    <property type="match status" value="1"/>
</dbReference>
<dbReference type="SUPFAM" id="SSF110849">
    <property type="entry name" value="ParB/Sulfiredoxin"/>
    <property type="match status" value="1"/>
</dbReference>
<evidence type="ECO:0000259" key="3">
    <source>
        <dbReference type="SMART" id="SM00470"/>
    </source>
</evidence>
<dbReference type="GO" id="GO:0005694">
    <property type="term" value="C:chromosome"/>
    <property type="evidence" value="ECO:0007669"/>
    <property type="project" value="TreeGrafter"/>
</dbReference>
<organism evidence="4 5">
    <name type="scientific">Cylindrospermopsis curvispora GIHE-G1</name>
    <dbReference type="NCBI Taxonomy" id="2666332"/>
    <lineage>
        <taxon>Bacteria</taxon>
        <taxon>Bacillati</taxon>
        <taxon>Cyanobacteriota</taxon>
        <taxon>Cyanophyceae</taxon>
        <taxon>Nostocales</taxon>
        <taxon>Aphanizomenonaceae</taxon>
        <taxon>Cylindrospermopsis</taxon>
    </lineage>
</organism>
<evidence type="ECO:0000256" key="1">
    <source>
        <dbReference type="ARBA" id="ARBA00006295"/>
    </source>
</evidence>
<evidence type="ECO:0000313" key="4">
    <source>
        <dbReference type="EMBL" id="QNP31352.1"/>
    </source>
</evidence>
<dbReference type="SMART" id="SM00470">
    <property type="entry name" value="ParB"/>
    <property type="match status" value="1"/>
</dbReference>
<dbReference type="FunFam" id="3.90.1530.30:FF:000001">
    <property type="entry name" value="Chromosome partitioning protein ParB"/>
    <property type="match status" value="1"/>
</dbReference>
<dbReference type="Gene3D" id="1.10.10.2830">
    <property type="match status" value="1"/>
</dbReference>
<dbReference type="CDD" id="cd16393">
    <property type="entry name" value="SPO0J_N"/>
    <property type="match status" value="1"/>
</dbReference>
<gene>
    <name evidence="4" type="ORF">IAR63_17895</name>
</gene>
<geneLocation type="plasmid" evidence="4 5">
    <name>p-r.curvispora1</name>
</geneLocation>
<evidence type="ECO:0000313" key="5">
    <source>
        <dbReference type="Proteomes" id="UP000516013"/>
    </source>
</evidence>
<sequence length="306" mass="34806">MVKKTLELPRMRGIQDLLSINIDVESPTTTISIDKIRLPAKQARRYFDVEKLNHLAQSIQEHGILQPLLVRPFSGVSGEYELVAGERRLRAAQIIGLKEVPIISKDLSDIQRSQITLLENLQREDLSPLEETEGILELLGIQLDVAPSDIISILNQAANNKRRNLELTENVFRQIETIEKVFSTIGKFSAESFRTSRLPLLNLPGDLLDVLRQGKLQYTKAKVIAQVKDEGKRNELINKAISDNLSLNEIKQLLKISKSAETTIEETLRTRYTGIAKRLKNTKVWEDVKKTKKLEKLLKDLEELLD</sequence>
<dbReference type="NCBIfam" id="TIGR00180">
    <property type="entry name" value="parB_part"/>
    <property type="match status" value="1"/>
</dbReference>
<protein>
    <submittedName>
        <fullName evidence="4">ParB/RepB/Spo0J family partition protein</fullName>
    </submittedName>
</protein>
<dbReference type="InterPro" id="IPR050336">
    <property type="entry name" value="Chromosome_partition/occlusion"/>
</dbReference>
<dbReference type="InterPro" id="IPR036086">
    <property type="entry name" value="ParB/Sulfiredoxin_sf"/>
</dbReference>
<keyword evidence="4" id="KW-0614">Plasmid</keyword>
<dbReference type="PANTHER" id="PTHR33375:SF7">
    <property type="entry name" value="CHROMOSOME 2-PARTITIONING PROTEIN PARB-RELATED"/>
    <property type="match status" value="1"/>
</dbReference>
<dbReference type="GO" id="GO:0007059">
    <property type="term" value="P:chromosome segregation"/>
    <property type="evidence" value="ECO:0007669"/>
    <property type="project" value="TreeGrafter"/>
</dbReference>
<dbReference type="Pfam" id="PF17762">
    <property type="entry name" value="HTH_ParB"/>
    <property type="match status" value="1"/>
</dbReference>
<dbReference type="SUPFAM" id="SSF109709">
    <property type="entry name" value="KorB DNA-binding domain-like"/>
    <property type="match status" value="1"/>
</dbReference>
<reference evidence="4 5" key="1">
    <citation type="submission" date="2020-08" db="EMBL/GenBank/DDBJ databases">
        <title>Complete genome sequence of Raphidiopsis curvispora isolated from drinking water reservoir in South Korea.</title>
        <authorList>
            <person name="Jeong J."/>
        </authorList>
    </citation>
    <scope>NUCLEOTIDE SEQUENCE [LARGE SCALE GENOMIC DNA]</scope>
    <source>
        <strain evidence="4 5">GIHE-G1</strain>
        <plasmid evidence="4 5">p-r.curvispora1</plasmid>
    </source>
</reference>
<accession>A0A7H0F5N6</accession>
<dbReference type="EMBL" id="CP060823">
    <property type="protein sequence ID" value="QNP31352.1"/>
    <property type="molecule type" value="Genomic_DNA"/>
</dbReference>